<name>A0A7U0RNJ1_SERPR</name>
<proteinExistence type="predicted"/>
<accession>A0A7U0RNJ1</accession>
<organism evidence="1 2">
    <name type="scientific">Serratia proteamaculans</name>
    <dbReference type="NCBI Taxonomy" id="28151"/>
    <lineage>
        <taxon>Bacteria</taxon>
        <taxon>Pseudomonadati</taxon>
        <taxon>Pseudomonadota</taxon>
        <taxon>Gammaproteobacteria</taxon>
        <taxon>Enterobacterales</taxon>
        <taxon>Yersiniaceae</taxon>
        <taxon>Serratia</taxon>
    </lineage>
</organism>
<evidence type="ECO:0000313" key="2">
    <source>
        <dbReference type="Proteomes" id="UP000596176"/>
    </source>
</evidence>
<gene>
    <name evidence="1" type="ORF">JKX24_01320</name>
</gene>
<dbReference type="Proteomes" id="UP000596176">
    <property type="component" value="Chromosome"/>
</dbReference>
<dbReference type="EMBL" id="CP068391">
    <property type="protein sequence ID" value="QQX53701.1"/>
    <property type="molecule type" value="Genomic_DNA"/>
</dbReference>
<sequence>MKPFNYEAPQDLQVSNLSNMNGTVVIADAGDQLAGANTSHDYAIALEESLRSSLNSDDNQATANEVFPTEWLPTKQDQPTPLQASLLEDRSAWLNLHGDWSKPEKGELLAGTEIFSLPAEKALLISHQFHVSDFNMMSGWTSAALEQHLTQIHVALQSAINSKLVDVLLTSSAMRTTEQEKPSGKPREMAEDLLDVITMSLDPSVGNEVSAYGYLVHADMYRALTRAAHRAGLEDVDDLLGTHVRYYGGEDRGVFALPKMFSAIAFSPLMTDGEWFDVKRTRIPQRQAWSFEILARAYVMTEATAKVKDGEHMGTVDAKFPIVTRISWKATA</sequence>
<reference evidence="1 2" key="1">
    <citation type="submission" date="2021-01" db="EMBL/GenBank/DDBJ databases">
        <title>Chromosome sequence of Serratia proteamaculans strain 94 rif-r, isolated from spoiled beef.</title>
        <authorList>
            <person name="Zaytseva Y.V."/>
            <person name="Iablokov S.N."/>
            <person name="Klyukina A."/>
        </authorList>
    </citation>
    <scope>NUCLEOTIDE SEQUENCE [LARGE SCALE GENOMIC DNA]</scope>
    <source>
        <strain evidence="1 2">94 rif-r</strain>
    </source>
</reference>
<dbReference type="AlphaFoldDB" id="A0A7U0RNJ1"/>
<protein>
    <submittedName>
        <fullName evidence="1">Uncharacterized protein</fullName>
    </submittedName>
</protein>
<evidence type="ECO:0000313" key="1">
    <source>
        <dbReference type="EMBL" id="QQX53701.1"/>
    </source>
</evidence>
<dbReference type="RefSeq" id="WP_207977624.1">
    <property type="nucleotide sequence ID" value="NZ_CP068391.1"/>
</dbReference>